<proteinExistence type="predicted"/>
<accession>A0A2G2VMB4</accession>
<dbReference type="PANTHER" id="PTHR33639:SF1">
    <property type="entry name" value="T23E23.25"/>
    <property type="match status" value="1"/>
</dbReference>
<gene>
    <name evidence="1" type="ORF">CQW23_25913</name>
</gene>
<evidence type="ECO:0000313" key="2">
    <source>
        <dbReference type="Proteomes" id="UP000224567"/>
    </source>
</evidence>
<evidence type="ECO:0000313" key="1">
    <source>
        <dbReference type="EMBL" id="PHT34113.1"/>
    </source>
</evidence>
<reference evidence="1 2" key="1">
    <citation type="journal article" date="2017" name="Genome Biol.">
        <title>New reference genome sequences of hot pepper reveal the massive evolution of plant disease-resistance genes by retroduplication.</title>
        <authorList>
            <person name="Kim S."/>
            <person name="Park J."/>
            <person name="Yeom S.I."/>
            <person name="Kim Y.M."/>
            <person name="Seo E."/>
            <person name="Kim K.T."/>
            <person name="Kim M.S."/>
            <person name="Lee J.M."/>
            <person name="Cheong K."/>
            <person name="Shin H.S."/>
            <person name="Kim S.B."/>
            <person name="Han K."/>
            <person name="Lee J."/>
            <person name="Park M."/>
            <person name="Lee H.A."/>
            <person name="Lee H.Y."/>
            <person name="Lee Y."/>
            <person name="Oh S."/>
            <person name="Lee J.H."/>
            <person name="Choi E."/>
            <person name="Choi E."/>
            <person name="Lee S.E."/>
            <person name="Jeon J."/>
            <person name="Kim H."/>
            <person name="Choi G."/>
            <person name="Song H."/>
            <person name="Lee J."/>
            <person name="Lee S.C."/>
            <person name="Kwon J.K."/>
            <person name="Lee H.Y."/>
            <person name="Koo N."/>
            <person name="Hong Y."/>
            <person name="Kim R.W."/>
            <person name="Kang W.H."/>
            <person name="Huh J.H."/>
            <person name="Kang B.C."/>
            <person name="Yang T.J."/>
            <person name="Lee Y.H."/>
            <person name="Bennetzen J.L."/>
            <person name="Choi D."/>
        </authorList>
    </citation>
    <scope>NUCLEOTIDE SEQUENCE [LARGE SCALE GENOMIC DNA]</scope>
    <source>
        <strain evidence="2">cv. PBC81</strain>
    </source>
</reference>
<dbReference type="InterPro" id="IPR052927">
    <property type="entry name" value="DCC_oxidoreductase"/>
</dbReference>
<dbReference type="Proteomes" id="UP000224567">
    <property type="component" value="Unassembled WGS sequence"/>
</dbReference>
<sequence>MMKRGLRLLSTGKLNCSAPLIYRRQHSSSASLNGGVSASAVDFVADDMVLGDQLGTTLGPKMVTGQNLLQPGVVVYDGVCHLCHNGVKWVIKADKDRKIKFCCLQSKAAEPYMSVCDLDRDDVRRRFLFVEGPGLYHQGSTAALRVLAHLPFPYSALSYLTILPVPLRDAVYDHVAKKRYKWFGKSDDCLVLREQDLLDRFIDREELLERSRSVL</sequence>
<evidence type="ECO:0008006" key="3">
    <source>
        <dbReference type="Google" id="ProtNLM"/>
    </source>
</evidence>
<organism evidence="1 2">
    <name type="scientific">Capsicum baccatum</name>
    <name type="common">Peruvian pepper</name>
    <dbReference type="NCBI Taxonomy" id="33114"/>
    <lineage>
        <taxon>Eukaryota</taxon>
        <taxon>Viridiplantae</taxon>
        <taxon>Streptophyta</taxon>
        <taxon>Embryophyta</taxon>
        <taxon>Tracheophyta</taxon>
        <taxon>Spermatophyta</taxon>
        <taxon>Magnoliopsida</taxon>
        <taxon>eudicotyledons</taxon>
        <taxon>Gunneridae</taxon>
        <taxon>Pentapetalae</taxon>
        <taxon>asterids</taxon>
        <taxon>lamiids</taxon>
        <taxon>Solanales</taxon>
        <taxon>Solanaceae</taxon>
        <taxon>Solanoideae</taxon>
        <taxon>Capsiceae</taxon>
        <taxon>Capsicum</taxon>
    </lineage>
</organism>
<comment type="caution">
    <text evidence="1">The sequence shown here is derived from an EMBL/GenBank/DDBJ whole genome shotgun (WGS) entry which is preliminary data.</text>
</comment>
<keyword evidence="2" id="KW-1185">Reference proteome</keyword>
<reference evidence="2" key="2">
    <citation type="journal article" date="2017" name="J. Anim. Genet.">
        <title>Multiple reference genome sequences of hot pepper reveal the massive evolution of plant disease resistance genes by retroduplication.</title>
        <authorList>
            <person name="Kim S."/>
            <person name="Park J."/>
            <person name="Yeom S.-I."/>
            <person name="Kim Y.-M."/>
            <person name="Seo E."/>
            <person name="Kim K.-T."/>
            <person name="Kim M.-S."/>
            <person name="Lee J.M."/>
            <person name="Cheong K."/>
            <person name="Shin H.-S."/>
            <person name="Kim S.-B."/>
            <person name="Han K."/>
            <person name="Lee J."/>
            <person name="Park M."/>
            <person name="Lee H.-A."/>
            <person name="Lee H.-Y."/>
            <person name="Lee Y."/>
            <person name="Oh S."/>
            <person name="Lee J.H."/>
            <person name="Choi E."/>
            <person name="Choi E."/>
            <person name="Lee S.E."/>
            <person name="Jeon J."/>
            <person name="Kim H."/>
            <person name="Choi G."/>
            <person name="Song H."/>
            <person name="Lee J."/>
            <person name="Lee S.-C."/>
            <person name="Kwon J.-K."/>
            <person name="Lee H.-Y."/>
            <person name="Koo N."/>
            <person name="Hong Y."/>
            <person name="Kim R.W."/>
            <person name="Kang W.-H."/>
            <person name="Huh J.H."/>
            <person name="Kang B.-C."/>
            <person name="Yang T.-J."/>
            <person name="Lee Y.-H."/>
            <person name="Bennetzen J.L."/>
            <person name="Choi D."/>
        </authorList>
    </citation>
    <scope>NUCLEOTIDE SEQUENCE [LARGE SCALE GENOMIC DNA]</scope>
    <source>
        <strain evidence="2">cv. PBC81</strain>
    </source>
</reference>
<dbReference type="OrthoDB" id="1921868at2759"/>
<protein>
    <recommendedName>
        <fullName evidence="3">DCC family protein, chloroplastic</fullName>
    </recommendedName>
</protein>
<name>A0A2G2VMB4_CAPBA</name>
<dbReference type="EMBL" id="MLFT02000011">
    <property type="protein sequence ID" value="PHT34113.1"/>
    <property type="molecule type" value="Genomic_DNA"/>
</dbReference>
<dbReference type="PANTHER" id="PTHR33639">
    <property type="entry name" value="THIOL-DISULFIDE OXIDOREDUCTASE DCC"/>
    <property type="match status" value="1"/>
</dbReference>
<dbReference type="InterPro" id="IPR007263">
    <property type="entry name" value="DCC1-like"/>
</dbReference>
<dbReference type="Pfam" id="PF04134">
    <property type="entry name" value="DCC1-like"/>
    <property type="match status" value="1"/>
</dbReference>
<dbReference type="GO" id="GO:0015035">
    <property type="term" value="F:protein-disulfide reductase activity"/>
    <property type="evidence" value="ECO:0007669"/>
    <property type="project" value="InterPro"/>
</dbReference>
<dbReference type="AlphaFoldDB" id="A0A2G2VMB4"/>